<dbReference type="Proteomes" id="UP000234681">
    <property type="component" value="Chromosome 14"/>
</dbReference>
<evidence type="ECO:0000313" key="1">
    <source>
        <dbReference type="EMBL" id="EDL90046.1"/>
    </source>
</evidence>
<protein>
    <submittedName>
        <fullName evidence="1">RCG57150</fullName>
    </submittedName>
</protein>
<reference evidence="2" key="1">
    <citation type="submission" date="2005-09" db="EMBL/GenBank/DDBJ databases">
        <authorList>
            <person name="Mural R.J."/>
            <person name="Li P.W."/>
            <person name="Adams M.D."/>
            <person name="Amanatides P.G."/>
            <person name="Baden-Tillson H."/>
            <person name="Barnstead M."/>
            <person name="Chin S.H."/>
            <person name="Dew I."/>
            <person name="Evans C.A."/>
            <person name="Ferriera S."/>
            <person name="Flanigan M."/>
            <person name="Fosler C."/>
            <person name="Glodek A."/>
            <person name="Gu Z."/>
            <person name="Holt R.A."/>
            <person name="Jennings D."/>
            <person name="Kraft C.L."/>
            <person name="Lu F."/>
            <person name="Nguyen T."/>
            <person name="Nusskern D.R."/>
            <person name="Pfannkoch C.M."/>
            <person name="Sitter C."/>
            <person name="Sutton G.G."/>
            <person name="Venter J.C."/>
            <person name="Wang Z."/>
            <person name="Woodage T."/>
            <person name="Zheng X.H."/>
            <person name="Zhong F."/>
        </authorList>
    </citation>
    <scope>NUCLEOTIDE SEQUENCE [LARGE SCALE GENOMIC DNA]</scope>
    <source>
        <strain>BN</strain>
        <strain evidence="2">Sprague-Dawley</strain>
    </source>
</reference>
<dbReference type="AlphaFoldDB" id="A6JDC4"/>
<gene>
    <name evidence="1" type="ORF">rCG_57150</name>
</gene>
<sequence>MDNGMRRRSLSLMKRPADRAGSFRYNVTPCLIFLLP</sequence>
<dbReference type="EMBL" id="CH473981">
    <property type="protein sequence ID" value="EDL90046.1"/>
    <property type="molecule type" value="Genomic_DNA"/>
</dbReference>
<name>A6JDC4_RAT</name>
<proteinExistence type="predicted"/>
<evidence type="ECO:0000313" key="2">
    <source>
        <dbReference type="Proteomes" id="UP000234681"/>
    </source>
</evidence>
<organism evidence="1 2">
    <name type="scientific">Rattus norvegicus</name>
    <name type="common">Rat</name>
    <dbReference type="NCBI Taxonomy" id="10116"/>
    <lineage>
        <taxon>Eukaryota</taxon>
        <taxon>Metazoa</taxon>
        <taxon>Chordata</taxon>
        <taxon>Craniata</taxon>
        <taxon>Vertebrata</taxon>
        <taxon>Euteleostomi</taxon>
        <taxon>Mammalia</taxon>
        <taxon>Eutheria</taxon>
        <taxon>Euarchontoglires</taxon>
        <taxon>Glires</taxon>
        <taxon>Rodentia</taxon>
        <taxon>Myomorpha</taxon>
        <taxon>Muroidea</taxon>
        <taxon>Muridae</taxon>
        <taxon>Murinae</taxon>
        <taxon>Rattus</taxon>
    </lineage>
</organism>
<accession>A6JDC4</accession>